<reference evidence="1" key="2">
    <citation type="submission" date="2020-05" db="UniProtKB">
        <authorList>
            <consortium name="EnsemblMetazoa"/>
        </authorList>
    </citation>
    <scope>IDENTIFICATION</scope>
    <source>
        <strain evidence="1">WRAIR2</strain>
    </source>
</reference>
<sequence length="231" mass="25330">MFGTPLLIGKMRPVSGHSSVPSTTSTSSRMWCSFWSVSASFWMSAGMLLGMSEPTWRGTVKETMLQHIPQNASQIRQTSVEARCKAGWIDGHEALAQVGLGVGTGVSPLANLRGVIGTGQHTAEHLHHRPKTVSLVAGSQLRTTERHETRGIERNARIRRWMAIGTLRPTKRDGSMQKLPTTAPSPLLPSTQAVAGVSFRIVGSASPLQAFLCRSLMYISSRFMPWLKWPR</sequence>
<dbReference type="VEuPathDB" id="VectorBase:ADIR007555"/>
<reference evidence="2" key="1">
    <citation type="submission" date="2013-03" db="EMBL/GenBank/DDBJ databases">
        <title>The Genome Sequence of Anopheles dirus WRAIR2.</title>
        <authorList>
            <consortium name="The Broad Institute Genomics Platform"/>
            <person name="Neafsey D.E."/>
            <person name="Walton C."/>
            <person name="Walker B."/>
            <person name="Young S.K."/>
            <person name="Zeng Q."/>
            <person name="Gargeya S."/>
            <person name="Fitzgerald M."/>
            <person name="Haas B."/>
            <person name="Abouelleil A."/>
            <person name="Allen A.W."/>
            <person name="Alvarado L."/>
            <person name="Arachchi H.M."/>
            <person name="Berlin A.M."/>
            <person name="Chapman S.B."/>
            <person name="Gainer-Dewar J."/>
            <person name="Goldberg J."/>
            <person name="Griggs A."/>
            <person name="Gujja S."/>
            <person name="Hansen M."/>
            <person name="Howarth C."/>
            <person name="Imamovic A."/>
            <person name="Ireland A."/>
            <person name="Larimer J."/>
            <person name="McCowan C."/>
            <person name="Murphy C."/>
            <person name="Pearson M."/>
            <person name="Poon T.W."/>
            <person name="Priest M."/>
            <person name="Roberts A."/>
            <person name="Saif S."/>
            <person name="Shea T."/>
            <person name="Sisk P."/>
            <person name="Sykes S."/>
            <person name="Wortman J."/>
            <person name="Nusbaum C."/>
            <person name="Birren B."/>
        </authorList>
    </citation>
    <scope>NUCLEOTIDE SEQUENCE [LARGE SCALE GENOMIC DNA]</scope>
    <source>
        <strain evidence="2">WRAIR2</strain>
    </source>
</reference>
<evidence type="ECO:0000313" key="2">
    <source>
        <dbReference type="Proteomes" id="UP000075884"/>
    </source>
</evidence>
<keyword evidence="2" id="KW-1185">Reference proteome</keyword>
<organism evidence="1 2">
    <name type="scientific">Anopheles dirus</name>
    <dbReference type="NCBI Taxonomy" id="7168"/>
    <lineage>
        <taxon>Eukaryota</taxon>
        <taxon>Metazoa</taxon>
        <taxon>Ecdysozoa</taxon>
        <taxon>Arthropoda</taxon>
        <taxon>Hexapoda</taxon>
        <taxon>Insecta</taxon>
        <taxon>Pterygota</taxon>
        <taxon>Neoptera</taxon>
        <taxon>Endopterygota</taxon>
        <taxon>Diptera</taxon>
        <taxon>Nematocera</taxon>
        <taxon>Culicoidea</taxon>
        <taxon>Culicidae</taxon>
        <taxon>Anophelinae</taxon>
        <taxon>Anopheles</taxon>
    </lineage>
</organism>
<accession>A0A182NIT0</accession>
<protein>
    <submittedName>
        <fullName evidence="1">Uncharacterized protein</fullName>
    </submittedName>
</protein>
<name>A0A182NIT0_9DIPT</name>
<dbReference type="AlphaFoldDB" id="A0A182NIT0"/>
<evidence type="ECO:0000313" key="1">
    <source>
        <dbReference type="EnsemblMetazoa" id="ADIR007555-PA"/>
    </source>
</evidence>
<dbReference type="Proteomes" id="UP000075884">
    <property type="component" value="Unassembled WGS sequence"/>
</dbReference>
<dbReference type="EnsemblMetazoa" id="ADIR007555-RA">
    <property type="protein sequence ID" value="ADIR007555-PA"/>
    <property type="gene ID" value="ADIR007555"/>
</dbReference>
<proteinExistence type="predicted"/>